<evidence type="ECO:0000313" key="2">
    <source>
        <dbReference type="EMBL" id="EJK74717.1"/>
    </source>
</evidence>
<reference evidence="2 3" key="1">
    <citation type="journal article" date="2012" name="Genome Biol.">
        <title>Genome and low-iron response of an oceanic diatom adapted to chronic iron limitation.</title>
        <authorList>
            <person name="Lommer M."/>
            <person name="Specht M."/>
            <person name="Roy A.S."/>
            <person name="Kraemer L."/>
            <person name="Andreson R."/>
            <person name="Gutowska M.A."/>
            <person name="Wolf J."/>
            <person name="Bergner S.V."/>
            <person name="Schilhabel M.B."/>
            <person name="Klostermeier U.C."/>
            <person name="Beiko R.G."/>
            <person name="Rosenstiel P."/>
            <person name="Hippler M."/>
            <person name="Laroche J."/>
        </authorList>
    </citation>
    <scope>NUCLEOTIDE SEQUENCE [LARGE SCALE GENOMIC DNA]</scope>
    <source>
        <strain evidence="2 3">CCMP1005</strain>
    </source>
</reference>
<comment type="caution">
    <text evidence="2">The sequence shown here is derived from an EMBL/GenBank/DDBJ whole genome shotgun (WGS) entry which is preliminary data.</text>
</comment>
<gene>
    <name evidence="2" type="ORF">THAOC_03589</name>
</gene>
<protein>
    <submittedName>
        <fullName evidence="2">Uncharacterized protein</fullName>
    </submittedName>
</protein>
<feature type="region of interest" description="Disordered" evidence="1">
    <location>
        <begin position="1"/>
        <end position="33"/>
    </location>
</feature>
<dbReference type="Proteomes" id="UP000266841">
    <property type="component" value="Unassembled WGS sequence"/>
</dbReference>
<accession>K0TPQ7</accession>
<organism evidence="2 3">
    <name type="scientific">Thalassiosira oceanica</name>
    <name type="common">Marine diatom</name>
    <dbReference type="NCBI Taxonomy" id="159749"/>
    <lineage>
        <taxon>Eukaryota</taxon>
        <taxon>Sar</taxon>
        <taxon>Stramenopiles</taxon>
        <taxon>Ochrophyta</taxon>
        <taxon>Bacillariophyta</taxon>
        <taxon>Coscinodiscophyceae</taxon>
        <taxon>Thalassiosirophycidae</taxon>
        <taxon>Thalassiosirales</taxon>
        <taxon>Thalassiosiraceae</taxon>
        <taxon>Thalassiosira</taxon>
    </lineage>
</organism>
<feature type="compositionally biased region" description="Polar residues" evidence="1">
    <location>
        <begin position="1"/>
        <end position="14"/>
    </location>
</feature>
<proteinExistence type="predicted"/>
<dbReference type="EMBL" id="AGNL01003415">
    <property type="protein sequence ID" value="EJK74717.1"/>
    <property type="molecule type" value="Genomic_DNA"/>
</dbReference>
<evidence type="ECO:0000313" key="3">
    <source>
        <dbReference type="Proteomes" id="UP000266841"/>
    </source>
</evidence>
<sequence length="770" mass="86558">MPSLVSGTSDNVNSGDEDEDQVMAIDNSGDDDADLGDHCTNGNQGAYWGGQSGVEDEVMDLNESGDENADMGDQCADGNQGAFWGWQSDDEDQGVADTDSVNQFNWEHVQNSADVDMIEYTGSVDILQTDAFRYSTFVFGGSNPARKVPEHKLVICSGPWRISVHQDMKDSILHAFASQSARHNVTMPACPNPNTMSKTPKNITGHDLYEVLVRAGIKNYPQQHHLTLYRFGQKERLENGLQLIHMMRDCDPSSVIKFDVGTYFYESDLYDCLGRKHFVQNEGRVGDNGSLLLGANLDLSGTKQGLGDQTRVDNFPVFVISQLLATNYLSPPIFGGWNAENCDGDIGSSWCLRSKNYCTHTHQVKEVTQVKFDRDLSSGASGNKFQHRLKSLETFHNCWNIGHPFRCEATFLLPPYHEFCNVNYLHNCPFIWQAIKKNLKMTYFISLPYEQVKLVMQSIFEYSKNNICFPSFMNPFGHRSNYTPTARQVNSFYMIANACGVWTEGFAGMFSKNFLDTRPTIGGSRTDCVDLNNCPVLWFAWNWMKFCHMQQFDMPDFVLRELRSRPLLQMGLDMEYKVNNRAKILIRTELSGTRMDWRKYPLLGYSAENRVKYGSGTNIFGAVDFFGAKSLVIDAQVRGWEDYLNREGAPQFHGTSRGEILGGVPGGFDIDETPGPTEGVAFDEGDGGFTGAHAEEKNDMLQLAKWFRGRKAGSDPNSEPTQWKLVRRNGARAAQADTKKKCVENAWRNANIGTNWRDIIQLSSMSSVFI</sequence>
<keyword evidence="3" id="KW-1185">Reference proteome</keyword>
<evidence type="ECO:0000256" key="1">
    <source>
        <dbReference type="SAM" id="MobiDB-lite"/>
    </source>
</evidence>
<name>K0TPQ7_THAOC</name>
<dbReference type="AlphaFoldDB" id="K0TPQ7"/>